<dbReference type="Pfam" id="PF02597">
    <property type="entry name" value="ThiS"/>
    <property type="match status" value="1"/>
</dbReference>
<dbReference type="AlphaFoldDB" id="A0A1S2LT02"/>
<keyword evidence="2" id="KW-1185">Reference proteome</keyword>
<sequence>MNVIINGEKRELQLESLKDVIEHFHLDENLVVTEVNGEIVDCEERPNTLLQEGMKIEIVQFVGGG</sequence>
<dbReference type="SUPFAM" id="SSF54285">
    <property type="entry name" value="MoaD/ThiS"/>
    <property type="match status" value="1"/>
</dbReference>
<protein>
    <submittedName>
        <fullName evidence="1">Thiamine biosynthesis protein ThiS</fullName>
    </submittedName>
</protein>
<dbReference type="RefSeq" id="WP_071309105.1">
    <property type="nucleotide sequence ID" value="NZ_MLQR01000019.1"/>
</dbReference>
<accession>A0A1S2LT02</accession>
<dbReference type="CDD" id="cd00565">
    <property type="entry name" value="Ubl_ThiS"/>
    <property type="match status" value="1"/>
</dbReference>
<dbReference type="OrthoDB" id="9798559at2"/>
<dbReference type="Gene3D" id="3.10.20.30">
    <property type="match status" value="1"/>
</dbReference>
<dbReference type="NCBIfam" id="TIGR01683">
    <property type="entry name" value="thiS"/>
    <property type="match status" value="1"/>
</dbReference>
<name>A0A1S2LT02_9BACI</name>
<dbReference type="PANTHER" id="PTHR34472:SF1">
    <property type="entry name" value="SULFUR CARRIER PROTEIN THIS"/>
    <property type="match status" value="1"/>
</dbReference>
<evidence type="ECO:0000313" key="1">
    <source>
        <dbReference type="EMBL" id="OIJ14485.1"/>
    </source>
</evidence>
<reference evidence="1 2" key="1">
    <citation type="submission" date="2016-10" db="EMBL/GenBank/DDBJ databases">
        <title>Draft genome sequences of four alkaliphilic bacteria belonging to the Anaerobacillus genus.</title>
        <authorList>
            <person name="Bassil N.M."/>
            <person name="Lloyd J.R."/>
        </authorList>
    </citation>
    <scope>NUCLEOTIDE SEQUENCE [LARGE SCALE GENOMIC DNA]</scope>
    <source>
        <strain evidence="1 2">DSM 18345</strain>
    </source>
</reference>
<organism evidence="1 2">
    <name type="scientific">Anaerobacillus alkalilacustris</name>
    <dbReference type="NCBI Taxonomy" id="393763"/>
    <lineage>
        <taxon>Bacteria</taxon>
        <taxon>Bacillati</taxon>
        <taxon>Bacillota</taxon>
        <taxon>Bacilli</taxon>
        <taxon>Bacillales</taxon>
        <taxon>Bacillaceae</taxon>
        <taxon>Anaerobacillus</taxon>
    </lineage>
</organism>
<dbReference type="EMBL" id="MLQR01000019">
    <property type="protein sequence ID" value="OIJ14485.1"/>
    <property type="molecule type" value="Genomic_DNA"/>
</dbReference>
<dbReference type="InterPro" id="IPR016155">
    <property type="entry name" value="Mopterin_synth/thiamin_S_b"/>
</dbReference>
<evidence type="ECO:0000313" key="2">
    <source>
        <dbReference type="Proteomes" id="UP000179524"/>
    </source>
</evidence>
<proteinExistence type="predicted"/>
<dbReference type="Proteomes" id="UP000179524">
    <property type="component" value="Unassembled WGS sequence"/>
</dbReference>
<dbReference type="InterPro" id="IPR003749">
    <property type="entry name" value="ThiS/MoaD-like"/>
</dbReference>
<dbReference type="InterPro" id="IPR012675">
    <property type="entry name" value="Beta-grasp_dom_sf"/>
</dbReference>
<dbReference type="InterPro" id="IPR010035">
    <property type="entry name" value="Thi_S"/>
</dbReference>
<dbReference type="PANTHER" id="PTHR34472">
    <property type="entry name" value="SULFUR CARRIER PROTEIN THIS"/>
    <property type="match status" value="1"/>
</dbReference>
<comment type="caution">
    <text evidence="1">The sequence shown here is derived from an EMBL/GenBank/DDBJ whole genome shotgun (WGS) entry which is preliminary data.</text>
</comment>
<gene>
    <name evidence="1" type="ORF">BKP37_08100</name>
</gene>